<dbReference type="RefSeq" id="WP_109593294.1">
    <property type="nucleotide sequence ID" value="NZ_BONA01000039.1"/>
</dbReference>
<name>A0A316FHK7_9ACTN</name>
<dbReference type="EMBL" id="QGGR01000006">
    <property type="protein sequence ID" value="PWK48244.1"/>
    <property type="molecule type" value="Genomic_DNA"/>
</dbReference>
<accession>A0A316FHK7</accession>
<gene>
    <name evidence="1" type="ORF">BC793_106274</name>
</gene>
<evidence type="ECO:0000313" key="1">
    <source>
        <dbReference type="EMBL" id="PWK48244.1"/>
    </source>
</evidence>
<protein>
    <submittedName>
        <fullName evidence="1">Uncharacterized protein</fullName>
    </submittedName>
</protein>
<proteinExistence type="predicted"/>
<evidence type="ECO:0000313" key="2">
    <source>
        <dbReference type="Proteomes" id="UP000245697"/>
    </source>
</evidence>
<reference evidence="1 2" key="1">
    <citation type="submission" date="2018-05" db="EMBL/GenBank/DDBJ databases">
        <title>Genomic Encyclopedia of Archaeal and Bacterial Type Strains, Phase II (KMG-II): from individual species to whole genera.</title>
        <authorList>
            <person name="Goeker M."/>
        </authorList>
    </citation>
    <scope>NUCLEOTIDE SEQUENCE [LARGE SCALE GENOMIC DNA]</scope>
    <source>
        <strain evidence="1 2">DSM 45184</strain>
    </source>
</reference>
<comment type="caution">
    <text evidence="1">The sequence shown here is derived from an EMBL/GenBank/DDBJ whole genome shotgun (WGS) entry which is preliminary data.</text>
</comment>
<organism evidence="1 2">
    <name type="scientific">Actinoplanes xinjiangensis</name>
    <dbReference type="NCBI Taxonomy" id="512350"/>
    <lineage>
        <taxon>Bacteria</taxon>
        <taxon>Bacillati</taxon>
        <taxon>Actinomycetota</taxon>
        <taxon>Actinomycetes</taxon>
        <taxon>Micromonosporales</taxon>
        <taxon>Micromonosporaceae</taxon>
        <taxon>Actinoplanes</taxon>
    </lineage>
</organism>
<dbReference type="AlphaFoldDB" id="A0A316FHK7"/>
<keyword evidence="2" id="KW-1185">Reference proteome</keyword>
<dbReference type="Proteomes" id="UP000245697">
    <property type="component" value="Unassembled WGS sequence"/>
</dbReference>
<sequence>MTFSSRRAGRRSAATVSVVLMVFLSLLAAIGFAPAGPEAAEVTRVHHEVVFLVTDAAPPSSCGHDHTGEESPLHGYATASTVTPRLRPAADDACVTVLPVRAVGAHVSAGAPAAVAITLPDADPARLGVLRV</sequence>